<evidence type="ECO:0000256" key="7">
    <source>
        <dbReference type="PROSITE-ProRule" id="PRU00169"/>
    </source>
</evidence>
<keyword evidence="9" id="KW-0175">Coiled coil</keyword>
<dbReference type="InterPro" id="IPR011006">
    <property type="entry name" value="CheY-like_superfamily"/>
</dbReference>
<reference evidence="13" key="1">
    <citation type="submission" date="2021-10" db="EMBL/GenBank/DDBJ databases">
        <title>Tamlana sargassums sp. nov., and Tamlana laminarinivorans sp. nov., two new bacteria isolated from the brown alga.</title>
        <authorList>
            <person name="Li J."/>
        </authorList>
    </citation>
    <scope>NUCLEOTIDE SEQUENCE</scope>
    <source>
        <strain evidence="13">62-3</strain>
    </source>
</reference>
<evidence type="ECO:0000256" key="2">
    <source>
        <dbReference type="ARBA" id="ARBA00012438"/>
    </source>
</evidence>
<dbReference type="Gene3D" id="1.10.287.130">
    <property type="match status" value="1"/>
</dbReference>
<dbReference type="SMART" id="SM00448">
    <property type="entry name" value="REC"/>
    <property type="match status" value="1"/>
</dbReference>
<dbReference type="FunFam" id="3.30.565.10:FF:000006">
    <property type="entry name" value="Sensor histidine kinase WalK"/>
    <property type="match status" value="1"/>
</dbReference>
<dbReference type="CDD" id="cd16922">
    <property type="entry name" value="HATPase_EvgS-ArcB-TorS-like"/>
    <property type="match status" value="1"/>
</dbReference>
<evidence type="ECO:0000256" key="5">
    <source>
        <dbReference type="ARBA" id="ARBA00022777"/>
    </source>
</evidence>
<keyword evidence="4" id="KW-0808">Transferase</keyword>
<comment type="catalytic activity">
    <reaction evidence="1">
        <text>ATP + protein L-histidine = ADP + protein N-phospho-L-histidine.</text>
        <dbReference type="EC" id="2.7.13.3"/>
    </reaction>
</comment>
<dbReference type="Pfam" id="PF02518">
    <property type="entry name" value="HATPase_c"/>
    <property type="match status" value="1"/>
</dbReference>
<proteinExistence type="predicted"/>
<dbReference type="Proteomes" id="UP001139286">
    <property type="component" value="Unassembled WGS sequence"/>
</dbReference>
<evidence type="ECO:0000313" key="14">
    <source>
        <dbReference type="Proteomes" id="UP001139286"/>
    </source>
</evidence>
<dbReference type="SMART" id="SM00387">
    <property type="entry name" value="HATPase_c"/>
    <property type="match status" value="1"/>
</dbReference>
<dbReference type="CDD" id="cd17546">
    <property type="entry name" value="REC_hyHK_CKI1_RcsC-like"/>
    <property type="match status" value="1"/>
</dbReference>
<dbReference type="Gene3D" id="3.40.50.2300">
    <property type="match status" value="1"/>
</dbReference>
<keyword evidence="5" id="KW-0418">Kinase</keyword>
<evidence type="ECO:0000256" key="3">
    <source>
        <dbReference type="ARBA" id="ARBA00022553"/>
    </source>
</evidence>
<dbReference type="InterPro" id="IPR001789">
    <property type="entry name" value="Sig_transdc_resp-reg_receiver"/>
</dbReference>
<sequence>MNYSTKILPLLAYLFGVCTFGSLELSSQNNNASESLSEVLPNISQDSTIAEISNHVETMVNWMTTEYYKSNYVETLIYAEKGLYLAKKSQNSKYISEVSTIVGNTMLRINDTAGAKKIFLKALEEAKIANDSSAILKSIGNLANIYYYSPKYKYKTVEKYRESIKIAKKLKDTSRLFIIHHNLARIFNELKMPDSSKHQIAKTQKYLDLIGNPPHYKASHLHNYGRMYLLKNEPDKAIEKFEQTIAICENTEYVEALIEGYEGYKEALEMKKDYKGLYDINKKLQTYNEKKDNDIAKNITDAVSAKINVERYKDQIKAKELEEKLLLQKAERKNILLILIAGIGLFLILVLVNTYFEHKKKKALVKDLKEKNKQFLMAKEESERLAKSKEKFFATVSHELRTPLYGVIGLSSILMENEELKKHEKDLKSLKFSANYLLALINDLLQMNKIDNKSFTKEEAVFNLKELINTIIFSFEYIKLQHGNDIRISISENSPEFLKGNSVMLSQILMNLIGNACKFTEDGLIEIIIDTMSNNNETAQLNFTIRDNGPGIEENKLKGIFDEFTQINSHNNKYQGTGLGLPIVKKLLNQSGSSISVESEVGKGSTFKFSLPFKVIEQHEKIKKTDTTLLAQKRILIVEDNRINQIVTKKILNTEHVNSDLAKNGEEAVNMVKNSNYDLILMDINMPIKDGIEATKEIRVFNKTTPIIALTAVEIESQKHQIFESGMNDIVLKPYDIDIFKQTIIENILTDKRKVLKKLG</sequence>
<dbReference type="GO" id="GO:0000155">
    <property type="term" value="F:phosphorelay sensor kinase activity"/>
    <property type="evidence" value="ECO:0007669"/>
    <property type="project" value="InterPro"/>
</dbReference>
<name>A0A9X1L538_9FLAO</name>
<evidence type="ECO:0000259" key="11">
    <source>
        <dbReference type="PROSITE" id="PS50109"/>
    </source>
</evidence>
<dbReference type="PRINTS" id="PR00344">
    <property type="entry name" value="BCTRLSENSOR"/>
</dbReference>
<dbReference type="SUPFAM" id="SSF52172">
    <property type="entry name" value="CheY-like"/>
    <property type="match status" value="1"/>
</dbReference>
<feature type="coiled-coil region" evidence="9">
    <location>
        <begin position="302"/>
        <end position="329"/>
    </location>
</feature>
<dbReference type="InterPro" id="IPR019734">
    <property type="entry name" value="TPR_rpt"/>
</dbReference>
<protein>
    <recommendedName>
        <fullName evidence="2">histidine kinase</fullName>
        <ecNumber evidence="2">2.7.13.3</ecNumber>
    </recommendedName>
</protein>
<dbReference type="InterPro" id="IPR003594">
    <property type="entry name" value="HATPase_dom"/>
</dbReference>
<dbReference type="PROSITE" id="PS50109">
    <property type="entry name" value="HIS_KIN"/>
    <property type="match status" value="1"/>
</dbReference>
<feature type="domain" description="Response regulatory" evidence="12">
    <location>
        <begin position="634"/>
        <end position="748"/>
    </location>
</feature>
<evidence type="ECO:0000313" key="13">
    <source>
        <dbReference type="EMBL" id="MCB4808822.1"/>
    </source>
</evidence>
<dbReference type="PROSITE" id="PS50005">
    <property type="entry name" value="TPR"/>
    <property type="match status" value="1"/>
</dbReference>
<dbReference type="SUPFAM" id="SSF48452">
    <property type="entry name" value="TPR-like"/>
    <property type="match status" value="1"/>
</dbReference>
<dbReference type="Gene3D" id="3.30.565.10">
    <property type="entry name" value="Histidine kinase-like ATPase, C-terminal domain"/>
    <property type="match status" value="1"/>
</dbReference>
<keyword evidence="6" id="KW-0902">Two-component regulatory system</keyword>
<keyword evidence="10" id="KW-0472">Membrane</keyword>
<evidence type="ECO:0000256" key="4">
    <source>
        <dbReference type="ARBA" id="ARBA00022679"/>
    </source>
</evidence>
<dbReference type="InterPro" id="IPR003661">
    <property type="entry name" value="HisK_dim/P_dom"/>
</dbReference>
<feature type="transmembrane region" description="Helical" evidence="10">
    <location>
        <begin position="335"/>
        <end position="356"/>
    </location>
</feature>
<dbReference type="PROSITE" id="PS50110">
    <property type="entry name" value="RESPONSE_REGULATORY"/>
    <property type="match status" value="1"/>
</dbReference>
<gene>
    <name evidence="13" type="ORF">LG651_11215</name>
</gene>
<feature type="repeat" description="TPR" evidence="8">
    <location>
        <begin position="218"/>
        <end position="251"/>
    </location>
</feature>
<feature type="modified residue" description="4-aspartylphosphate" evidence="7">
    <location>
        <position position="683"/>
    </location>
</feature>
<dbReference type="PANTHER" id="PTHR45339:SF1">
    <property type="entry name" value="HYBRID SIGNAL TRANSDUCTION HISTIDINE KINASE J"/>
    <property type="match status" value="1"/>
</dbReference>
<dbReference type="Pfam" id="PF00072">
    <property type="entry name" value="Response_reg"/>
    <property type="match status" value="1"/>
</dbReference>
<keyword evidence="3 7" id="KW-0597">Phosphoprotein</keyword>
<dbReference type="EC" id="2.7.13.3" evidence="2"/>
<evidence type="ECO:0000259" key="12">
    <source>
        <dbReference type="PROSITE" id="PS50110"/>
    </source>
</evidence>
<dbReference type="EMBL" id="JAJAPX010000004">
    <property type="protein sequence ID" value="MCB4808822.1"/>
    <property type="molecule type" value="Genomic_DNA"/>
</dbReference>
<organism evidence="13 14">
    <name type="scientific">Neotamlana sargassicola</name>
    <dbReference type="NCBI Taxonomy" id="2883125"/>
    <lineage>
        <taxon>Bacteria</taxon>
        <taxon>Pseudomonadati</taxon>
        <taxon>Bacteroidota</taxon>
        <taxon>Flavobacteriia</taxon>
        <taxon>Flavobacteriales</taxon>
        <taxon>Flavobacteriaceae</taxon>
        <taxon>Neotamlana</taxon>
    </lineage>
</organism>
<evidence type="ECO:0000256" key="6">
    <source>
        <dbReference type="ARBA" id="ARBA00023012"/>
    </source>
</evidence>
<dbReference type="AlphaFoldDB" id="A0A9X1L538"/>
<dbReference type="PANTHER" id="PTHR45339">
    <property type="entry name" value="HYBRID SIGNAL TRANSDUCTION HISTIDINE KINASE J"/>
    <property type="match status" value="1"/>
</dbReference>
<dbReference type="InterPro" id="IPR005467">
    <property type="entry name" value="His_kinase_dom"/>
</dbReference>
<dbReference type="RefSeq" id="WP_226696218.1">
    <property type="nucleotide sequence ID" value="NZ_JAJAPX010000004.1"/>
</dbReference>
<evidence type="ECO:0000256" key="10">
    <source>
        <dbReference type="SAM" id="Phobius"/>
    </source>
</evidence>
<dbReference type="SUPFAM" id="SSF47384">
    <property type="entry name" value="Homodimeric domain of signal transducing histidine kinase"/>
    <property type="match status" value="1"/>
</dbReference>
<comment type="caution">
    <text evidence="13">The sequence shown here is derived from an EMBL/GenBank/DDBJ whole genome shotgun (WGS) entry which is preliminary data.</text>
</comment>
<dbReference type="Gene3D" id="1.25.40.10">
    <property type="entry name" value="Tetratricopeptide repeat domain"/>
    <property type="match status" value="1"/>
</dbReference>
<dbReference type="InterPro" id="IPR036890">
    <property type="entry name" value="HATPase_C_sf"/>
</dbReference>
<keyword evidence="14" id="KW-1185">Reference proteome</keyword>
<evidence type="ECO:0000256" key="9">
    <source>
        <dbReference type="SAM" id="Coils"/>
    </source>
</evidence>
<evidence type="ECO:0000256" key="8">
    <source>
        <dbReference type="PROSITE-ProRule" id="PRU00339"/>
    </source>
</evidence>
<dbReference type="InterPro" id="IPR011990">
    <property type="entry name" value="TPR-like_helical_dom_sf"/>
</dbReference>
<keyword evidence="10" id="KW-1133">Transmembrane helix</keyword>
<dbReference type="InterPro" id="IPR004358">
    <property type="entry name" value="Sig_transdc_His_kin-like_C"/>
</dbReference>
<dbReference type="Pfam" id="PF00512">
    <property type="entry name" value="HisKA"/>
    <property type="match status" value="1"/>
</dbReference>
<dbReference type="InterPro" id="IPR036097">
    <property type="entry name" value="HisK_dim/P_sf"/>
</dbReference>
<feature type="domain" description="Histidine kinase" evidence="11">
    <location>
        <begin position="395"/>
        <end position="615"/>
    </location>
</feature>
<dbReference type="SUPFAM" id="SSF55874">
    <property type="entry name" value="ATPase domain of HSP90 chaperone/DNA topoisomerase II/histidine kinase"/>
    <property type="match status" value="1"/>
</dbReference>
<keyword evidence="8" id="KW-0802">TPR repeat</keyword>
<dbReference type="SMART" id="SM00388">
    <property type="entry name" value="HisKA"/>
    <property type="match status" value="1"/>
</dbReference>
<accession>A0A9X1L538</accession>
<evidence type="ECO:0000256" key="1">
    <source>
        <dbReference type="ARBA" id="ARBA00000085"/>
    </source>
</evidence>
<keyword evidence="10" id="KW-0812">Transmembrane</keyword>
<dbReference type="CDD" id="cd00082">
    <property type="entry name" value="HisKA"/>
    <property type="match status" value="1"/>
</dbReference>